<dbReference type="Proteomes" id="UP000676079">
    <property type="component" value="Chromosome"/>
</dbReference>
<feature type="domain" description="DUF1707" evidence="1">
    <location>
        <begin position="1"/>
        <end position="53"/>
    </location>
</feature>
<dbReference type="Pfam" id="PF08044">
    <property type="entry name" value="DUF1707"/>
    <property type="match status" value="1"/>
</dbReference>
<dbReference type="PANTHER" id="PTHR40763:SF5">
    <property type="entry name" value="MEMBRANE PROTEIN"/>
    <property type="match status" value="1"/>
</dbReference>
<dbReference type="PANTHER" id="PTHR40763">
    <property type="entry name" value="MEMBRANE PROTEIN-RELATED"/>
    <property type="match status" value="1"/>
</dbReference>
<protein>
    <submittedName>
        <fullName evidence="2">DUF1707 domain-containing protein</fullName>
    </submittedName>
</protein>
<evidence type="ECO:0000313" key="2">
    <source>
        <dbReference type="EMBL" id="QUX26202.1"/>
    </source>
</evidence>
<dbReference type="EMBL" id="CP074133">
    <property type="protein sequence ID" value="QUX26202.1"/>
    <property type="molecule type" value="Genomic_DNA"/>
</dbReference>
<reference evidence="2 3" key="1">
    <citation type="submission" date="2021-05" db="EMBL/GenBank/DDBJ databases">
        <title>Direct Submission.</title>
        <authorList>
            <person name="Li K."/>
            <person name="Gao J."/>
        </authorList>
    </citation>
    <scope>NUCLEOTIDE SEQUENCE [LARGE SCALE GENOMIC DNA]</scope>
    <source>
        <strain evidence="2 3">Mg02</strain>
    </source>
</reference>
<evidence type="ECO:0000313" key="3">
    <source>
        <dbReference type="Proteomes" id="UP000676079"/>
    </source>
</evidence>
<name>A0ABX8BW29_9ACTN</name>
<proteinExistence type="predicted"/>
<gene>
    <name evidence="2" type="ORF">KGD84_25115</name>
</gene>
<organism evidence="2 3">
    <name type="scientific">Nocardiopsis changdeensis</name>
    <dbReference type="NCBI Taxonomy" id="2831969"/>
    <lineage>
        <taxon>Bacteria</taxon>
        <taxon>Bacillati</taxon>
        <taxon>Actinomycetota</taxon>
        <taxon>Actinomycetes</taxon>
        <taxon>Streptosporangiales</taxon>
        <taxon>Nocardiopsidaceae</taxon>
        <taxon>Nocardiopsis</taxon>
    </lineage>
</organism>
<keyword evidence="3" id="KW-1185">Reference proteome</keyword>
<sequence length="201" mass="22032">MRVSDAERQQVAEVLRDAAAEGRITLDELDERLEAAFNAKTYADFEPITADLPGAPGAAAAEPVPAVGADRSADRLRPQDVMVIRSDGDTFSRKGRWQVPRRIEVRNRYGGTRLDFREADIPHDRVEVHLEVSWGGAEVILPEQATAEVDVDTSWLGSLKVDADAIPRPPAPHFVITGTCHGGTLQVGHRRPFSWSSLFGV</sequence>
<evidence type="ECO:0000259" key="1">
    <source>
        <dbReference type="Pfam" id="PF08044"/>
    </source>
</evidence>
<dbReference type="InterPro" id="IPR012551">
    <property type="entry name" value="DUF1707_SHOCT-like"/>
</dbReference>
<accession>A0ABX8BW29</accession>